<comment type="caution">
    <text evidence="2">The sequence shown here is derived from an EMBL/GenBank/DDBJ whole genome shotgun (WGS) entry which is preliminary data.</text>
</comment>
<gene>
    <name evidence="2" type="ORF">FB550_11141</name>
</gene>
<protein>
    <recommendedName>
        <fullName evidence="4">DUF4025 domain-containing protein</fullName>
    </recommendedName>
</protein>
<feature type="compositionally biased region" description="Low complexity" evidence="1">
    <location>
        <begin position="10"/>
        <end position="24"/>
    </location>
</feature>
<organism evidence="2 3">
    <name type="scientific">Neobacillus bataviensis</name>
    <dbReference type="NCBI Taxonomy" id="220685"/>
    <lineage>
        <taxon>Bacteria</taxon>
        <taxon>Bacillati</taxon>
        <taxon>Bacillota</taxon>
        <taxon>Bacilli</taxon>
        <taxon>Bacillales</taxon>
        <taxon>Bacillaceae</taxon>
        <taxon>Neobacillus</taxon>
    </lineage>
</organism>
<feature type="region of interest" description="Disordered" evidence="1">
    <location>
        <begin position="1"/>
        <end position="48"/>
    </location>
</feature>
<proteinExistence type="predicted"/>
<dbReference type="EMBL" id="VIVN01000011">
    <property type="protein sequence ID" value="TWD96393.1"/>
    <property type="molecule type" value="Genomic_DNA"/>
</dbReference>
<dbReference type="AlphaFoldDB" id="A0A561CYT5"/>
<accession>A0A561CYT5</accession>
<keyword evidence="3" id="KW-1185">Reference proteome</keyword>
<evidence type="ECO:0000256" key="1">
    <source>
        <dbReference type="SAM" id="MobiDB-lite"/>
    </source>
</evidence>
<evidence type="ECO:0000313" key="3">
    <source>
        <dbReference type="Proteomes" id="UP000319671"/>
    </source>
</evidence>
<name>A0A561CYT5_9BACI</name>
<dbReference type="Proteomes" id="UP000319671">
    <property type="component" value="Unassembled WGS sequence"/>
</dbReference>
<sequence>MKSNNRQHDNQQSSNEEVQQSNQEQVKEITDAQRDGIRYDYTDSSDFK</sequence>
<reference evidence="2 3" key="1">
    <citation type="submission" date="2019-06" db="EMBL/GenBank/DDBJ databases">
        <title>Sorghum-associated microbial communities from plants grown in Nebraska, USA.</title>
        <authorList>
            <person name="Schachtman D."/>
        </authorList>
    </citation>
    <scope>NUCLEOTIDE SEQUENCE [LARGE SCALE GENOMIC DNA]</scope>
    <source>
        <strain evidence="2 3">2482</strain>
    </source>
</reference>
<feature type="compositionally biased region" description="Basic and acidic residues" evidence="1">
    <location>
        <begin position="25"/>
        <end position="48"/>
    </location>
</feature>
<evidence type="ECO:0008006" key="4">
    <source>
        <dbReference type="Google" id="ProtNLM"/>
    </source>
</evidence>
<evidence type="ECO:0000313" key="2">
    <source>
        <dbReference type="EMBL" id="TWD96393.1"/>
    </source>
</evidence>
<dbReference type="RefSeq" id="WP_176541015.1">
    <property type="nucleotide sequence ID" value="NZ_VIVN01000011.1"/>
</dbReference>